<dbReference type="PROSITE" id="PS00154">
    <property type="entry name" value="ATPASE_E1_E2"/>
    <property type="match status" value="1"/>
</dbReference>
<feature type="transmembrane region" description="Helical" evidence="12">
    <location>
        <begin position="89"/>
        <end position="106"/>
    </location>
</feature>
<dbReference type="KEGG" id="gbn:GEOBRER4_12370"/>
<keyword evidence="10 12" id="KW-1133">Transmembrane helix</keyword>
<dbReference type="SUPFAM" id="SSF81653">
    <property type="entry name" value="Calcium ATPase, transduction domain A"/>
    <property type="match status" value="1"/>
</dbReference>
<feature type="transmembrane region" description="Helical" evidence="12">
    <location>
        <begin position="827"/>
        <end position="853"/>
    </location>
</feature>
<evidence type="ECO:0000256" key="3">
    <source>
        <dbReference type="ARBA" id="ARBA00022475"/>
    </source>
</evidence>
<keyword evidence="7" id="KW-0067">ATP-binding</keyword>
<keyword evidence="9" id="KW-1278">Translocase</keyword>
<dbReference type="SFLD" id="SFLDG00002">
    <property type="entry name" value="C1.7:_P-type_atpase_like"/>
    <property type="match status" value="1"/>
</dbReference>
<evidence type="ECO:0000313" key="14">
    <source>
        <dbReference type="EMBL" id="BCG46487.1"/>
    </source>
</evidence>
<evidence type="ECO:0000256" key="11">
    <source>
        <dbReference type="ARBA" id="ARBA00023136"/>
    </source>
</evidence>
<dbReference type="InterPro" id="IPR036412">
    <property type="entry name" value="HAD-like_sf"/>
</dbReference>
<accession>A0A6S6LWS1</accession>
<dbReference type="InterPro" id="IPR008250">
    <property type="entry name" value="ATPase_P-typ_transduc_dom_A_sf"/>
</dbReference>
<dbReference type="SUPFAM" id="SSF56784">
    <property type="entry name" value="HAD-like"/>
    <property type="match status" value="1"/>
</dbReference>
<dbReference type="FunFam" id="3.40.50.1000:FF:000028">
    <property type="entry name" value="Calcium-transporting P-type ATPase, putative"/>
    <property type="match status" value="1"/>
</dbReference>
<dbReference type="Proteomes" id="UP000515472">
    <property type="component" value="Chromosome"/>
</dbReference>
<dbReference type="PANTHER" id="PTHR43294:SF21">
    <property type="entry name" value="CATION TRANSPORTING ATPASE"/>
    <property type="match status" value="1"/>
</dbReference>
<evidence type="ECO:0000256" key="7">
    <source>
        <dbReference type="ARBA" id="ARBA00022840"/>
    </source>
</evidence>
<dbReference type="Pfam" id="PF13246">
    <property type="entry name" value="Cation_ATPase"/>
    <property type="match status" value="1"/>
</dbReference>
<evidence type="ECO:0000256" key="12">
    <source>
        <dbReference type="SAM" id="Phobius"/>
    </source>
</evidence>
<evidence type="ECO:0000256" key="1">
    <source>
        <dbReference type="ARBA" id="ARBA00004651"/>
    </source>
</evidence>
<dbReference type="Gene3D" id="3.40.50.1000">
    <property type="entry name" value="HAD superfamily/HAD-like"/>
    <property type="match status" value="1"/>
</dbReference>
<dbReference type="Pfam" id="PF00122">
    <property type="entry name" value="E1-E2_ATPase"/>
    <property type="match status" value="1"/>
</dbReference>
<dbReference type="InterPro" id="IPR018303">
    <property type="entry name" value="ATPase_P-typ_P_site"/>
</dbReference>
<keyword evidence="6" id="KW-0547">Nucleotide-binding</keyword>
<dbReference type="Pfam" id="PF00689">
    <property type="entry name" value="Cation_ATPase_C"/>
    <property type="match status" value="1"/>
</dbReference>
<dbReference type="RefSeq" id="WP_185244684.1">
    <property type="nucleotide sequence ID" value="NZ_AP023213.1"/>
</dbReference>
<dbReference type="GO" id="GO:0005886">
    <property type="term" value="C:plasma membrane"/>
    <property type="evidence" value="ECO:0007669"/>
    <property type="project" value="UniProtKB-SubCell"/>
</dbReference>
<evidence type="ECO:0000256" key="6">
    <source>
        <dbReference type="ARBA" id="ARBA00022741"/>
    </source>
</evidence>
<dbReference type="PRINTS" id="PR00119">
    <property type="entry name" value="CATATPASE"/>
</dbReference>
<dbReference type="AlphaFoldDB" id="A0A6S6LWS1"/>
<feature type="transmembrane region" description="Helical" evidence="12">
    <location>
        <begin position="904"/>
        <end position="922"/>
    </location>
</feature>
<feature type="domain" description="Cation-transporting P-type ATPase N-terminal" evidence="13">
    <location>
        <begin position="13"/>
        <end position="86"/>
    </location>
</feature>
<dbReference type="SMART" id="SM00831">
    <property type="entry name" value="Cation_ATPase_N"/>
    <property type="match status" value="1"/>
</dbReference>
<dbReference type="InterPro" id="IPR044492">
    <property type="entry name" value="P_typ_ATPase_HD_dom"/>
</dbReference>
<dbReference type="Gene3D" id="3.40.1110.10">
    <property type="entry name" value="Calcium-transporting ATPase, cytoplasmic domain N"/>
    <property type="match status" value="1"/>
</dbReference>
<feature type="transmembrane region" description="Helical" evidence="12">
    <location>
        <begin position="280"/>
        <end position="306"/>
    </location>
</feature>
<dbReference type="Gene3D" id="2.70.150.10">
    <property type="entry name" value="Calcium-transporting ATPase, cytoplasmic transduction domain A"/>
    <property type="match status" value="1"/>
</dbReference>
<comment type="subcellular location">
    <subcellularLocation>
        <location evidence="1">Cell membrane</location>
        <topology evidence="1">Multi-pass membrane protein</topology>
    </subcellularLocation>
</comment>
<dbReference type="Pfam" id="PF08282">
    <property type="entry name" value="Hydrolase_3"/>
    <property type="match status" value="1"/>
</dbReference>
<dbReference type="PANTHER" id="PTHR43294">
    <property type="entry name" value="SODIUM/POTASSIUM-TRANSPORTING ATPASE SUBUNIT ALPHA"/>
    <property type="match status" value="1"/>
</dbReference>
<feature type="transmembrane region" description="Helical" evidence="12">
    <location>
        <begin position="66"/>
        <end position="83"/>
    </location>
</feature>
<dbReference type="SFLD" id="SFLDS00003">
    <property type="entry name" value="Haloacid_Dehalogenase"/>
    <property type="match status" value="1"/>
</dbReference>
<feature type="transmembrane region" description="Helical" evidence="12">
    <location>
        <begin position="874"/>
        <end position="892"/>
    </location>
</feature>
<evidence type="ECO:0000256" key="2">
    <source>
        <dbReference type="ARBA" id="ARBA00005675"/>
    </source>
</evidence>
<protein>
    <submittedName>
        <fullName evidence="14">Cation-transporting ATPase, E1-E2 family</fullName>
    </submittedName>
</protein>
<name>A0A6S6LWS1_9BACT</name>
<dbReference type="SFLD" id="SFLDF00027">
    <property type="entry name" value="p-type_atpase"/>
    <property type="match status" value="1"/>
</dbReference>
<evidence type="ECO:0000256" key="8">
    <source>
        <dbReference type="ARBA" id="ARBA00022842"/>
    </source>
</evidence>
<dbReference type="Gene3D" id="1.20.1110.10">
    <property type="entry name" value="Calcium-transporting ATPase, transmembrane domain"/>
    <property type="match status" value="1"/>
</dbReference>
<dbReference type="PRINTS" id="PR00121">
    <property type="entry name" value="NAKATPASE"/>
</dbReference>
<dbReference type="InterPro" id="IPR050510">
    <property type="entry name" value="Cation_transp_ATPase_P-type"/>
</dbReference>
<dbReference type="GO" id="GO:0019829">
    <property type="term" value="F:ATPase-coupled monoatomic cation transmembrane transporter activity"/>
    <property type="evidence" value="ECO:0007669"/>
    <property type="project" value="TreeGrafter"/>
</dbReference>
<feature type="transmembrane region" description="Helical" evidence="12">
    <location>
        <begin position="254"/>
        <end position="274"/>
    </location>
</feature>
<dbReference type="InterPro" id="IPR001757">
    <property type="entry name" value="P_typ_ATPase"/>
</dbReference>
<dbReference type="GO" id="GO:1902600">
    <property type="term" value="P:proton transmembrane transport"/>
    <property type="evidence" value="ECO:0007669"/>
    <property type="project" value="TreeGrafter"/>
</dbReference>
<gene>
    <name evidence="14" type="ORF">GEOBRER4_n1284</name>
</gene>
<dbReference type="SUPFAM" id="SSF81660">
    <property type="entry name" value="Metal cation-transporting ATPase, ATP-binding domain N"/>
    <property type="match status" value="1"/>
</dbReference>
<dbReference type="InterPro" id="IPR006068">
    <property type="entry name" value="ATPase_P-typ_cation-transptr_C"/>
</dbReference>
<dbReference type="InterPro" id="IPR059000">
    <property type="entry name" value="ATPase_P-type_domA"/>
</dbReference>
<dbReference type="InterPro" id="IPR004014">
    <property type="entry name" value="ATPase_P-typ_cation-transptr_N"/>
</dbReference>
<dbReference type="NCBIfam" id="TIGR01494">
    <property type="entry name" value="ATPase_P-type"/>
    <property type="match status" value="2"/>
</dbReference>
<keyword evidence="8" id="KW-0460">Magnesium</keyword>
<comment type="similarity">
    <text evidence="2">Belongs to the cation transport ATPase (P-type) (TC 3.A.3) family. Type IIA subfamily.</text>
</comment>
<dbReference type="FunFam" id="2.70.150.10:FF:000160">
    <property type="entry name" value="Sarcoplasmic/endoplasmic reticulum calcium ATPase 1"/>
    <property type="match status" value="1"/>
</dbReference>
<dbReference type="EMBL" id="AP023213">
    <property type="protein sequence ID" value="BCG46487.1"/>
    <property type="molecule type" value="Genomic_DNA"/>
</dbReference>
<dbReference type="InterPro" id="IPR023298">
    <property type="entry name" value="ATPase_P-typ_TM_dom_sf"/>
</dbReference>
<evidence type="ECO:0000256" key="4">
    <source>
        <dbReference type="ARBA" id="ARBA00022553"/>
    </source>
</evidence>
<evidence type="ECO:0000256" key="9">
    <source>
        <dbReference type="ARBA" id="ARBA00022967"/>
    </source>
</evidence>
<evidence type="ECO:0000256" key="5">
    <source>
        <dbReference type="ARBA" id="ARBA00022692"/>
    </source>
</evidence>
<keyword evidence="15" id="KW-1185">Reference proteome</keyword>
<keyword evidence="5 12" id="KW-0812">Transmembrane</keyword>
<dbReference type="GO" id="GO:0016887">
    <property type="term" value="F:ATP hydrolysis activity"/>
    <property type="evidence" value="ECO:0007669"/>
    <property type="project" value="InterPro"/>
</dbReference>
<keyword evidence="3" id="KW-1003">Cell membrane</keyword>
<evidence type="ECO:0000313" key="15">
    <source>
        <dbReference type="Proteomes" id="UP000515472"/>
    </source>
</evidence>
<dbReference type="GO" id="GO:0005524">
    <property type="term" value="F:ATP binding"/>
    <property type="evidence" value="ECO:0007669"/>
    <property type="project" value="UniProtKB-KW"/>
</dbReference>
<dbReference type="InterPro" id="IPR023299">
    <property type="entry name" value="ATPase_P-typ_cyto_dom_N"/>
</dbReference>
<feature type="transmembrane region" description="Helical" evidence="12">
    <location>
        <begin position="784"/>
        <end position="807"/>
    </location>
</feature>
<evidence type="ECO:0000259" key="13">
    <source>
        <dbReference type="SMART" id="SM00831"/>
    </source>
</evidence>
<dbReference type="InterPro" id="IPR023214">
    <property type="entry name" value="HAD_sf"/>
</dbReference>
<dbReference type="SUPFAM" id="SSF81665">
    <property type="entry name" value="Calcium ATPase, transmembrane domain M"/>
    <property type="match status" value="1"/>
</dbReference>
<reference evidence="14 15" key="1">
    <citation type="submission" date="2020-06" db="EMBL/GenBank/DDBJ databases">
        <title>Interaction of electrochemicaly active bacteria, Geobacter bremensis R4 on different carbon anode.</title>
        <authorList>
            <person name="Meng L."/>
            <person name="Yoshida N."/>
        </authorList>
    </citation>
    <scope>NUCLEOTIDE SEQUENCE [LARGE SCALE GENOMIC DNA]</scope>
    <source>
        <strain evidence="14 15">R4</strain>
    </source>
</reference>
<keyword evidence="4" id="KW-0597">Phosphoprotein</keyword>
<evidence type="ECO:0000256" key="10">
    <source>
        <dbReference type="ARBA" id="ARBA00022989"/>
    </source>
</evidence>
<proteinExistence type="inferred from homology"/>
<organism evidence="14 15">
    <name type="scientific">Citrifermentans bremense</name>
    <dbReference type="NCBI Taxonomy" id="60035"/>
    <lineage>
        <taxon>Bacteria</taxon>
        <taxon>Pseudomonadati</taxon>
        <taxon>Thermodesulfobacteriota</taxon>
        <taxon>Desulfuromonadia</taxon>
        <taxon>Geobacterales</taxon>
        <taxon>Geobacteraceae</taxon>
        <taxon>Citrifermentans</taxon>
    </lineage>
</organism>
<keyword evidence="11 12" id="KW-0472">Membrane</keyword>
<dbReference type="Pfam" id="PF00690">
    <property type="entry name" value="Cation_ATPase_N"/>
    <property type="match status" value="1"/>
</dbReference>
<sequence>MKQADPQPQEDFLWHRLRLPELYRTLDSDPKGLSSGKAAARLLRYGTNAISVPPGRSLYLRLLDNFTHLMALLLWAGGAMAFVGGMPELGWAIWAVVVINAVFSFWQESRAEKAVEALKRLLPAQVTVLRDGEERLVPAEELVPGDLVLLSQGDRCSADLRLVEEWDLRVDQSTLSGESHPARKTADPVPDESISRNESPNLVFAGTSVVSGTGRGVVFATGMHTEFGGIARLTSATADTPSPLQQEINRMTRLISFLALAIGVVFFLLSVMILKREIHAGFIFAVGMVVAFVPEGLLPTVTLSLAMAVQRMAKRNALVKRLSSVEALGCCTVICTDKTGTLTQNEMTVREIWLPAGAYTVTGAGYAPTGEIVAGDGFVERPARGAMRRLLVAAGLCNDARVVAPAVEGSAWTVVGDPTEAALKVAARKGGVDLEAESARLPRLREIPFDAQRKRMATVHREGEGETVFVKGAPAEVAALCRAALSDGDPVALDAGLKQRLSEALDSFARRGYRVLAVAERRLPEGVTDYAAQLVEQELLFLGLVAMHDPPRPQVASAVKKCHEAGIRIIMMTGDYGLTAESVARRIGVMSEERKCRLVSGGELDAMDDGALAAALEGEVIFARVAPEHKLRVVQALQAAGEVVAVTGDGVNDAPALKKADIGIAMGLAGTDVAKEAADMVLVDDNFASIVNAVEEGRAVYANIRKFVTYILTSNVPEAWPFILQIMLNLPLPLTVMQVLAIDLGTDMLPALALGTEPPEQGIMERPPRPRKERLINKKLLGRAFLWLGSMQALFCLAGFFLLYLSYGYEELLHLPRPDLLPYRERLLSADGTVYVLATTIFFAGVVCAQVGNAFACRTDRVSVFSVGFFSNRFLLAGIVFELALCLLLIYLPPLQPVFEVGALPGRFWGITLCFPLLLLLAEEGRKAWLRGREQKKGALGASSEKR</sequence>